<dbReference type="Gene3D" id="3.10.450.50">
    <property type="match status" value="1"/>
</dbReference>
<reference evidence="1 2" key="1">
    <citation type="submission" date="2014-12" db="EMBL/GenBank/DDBJ databases">
        <title>Genome sequencing of Alteromonas marina AD001.</title>
        <authorList>
            <person name="Adrian T.G.S."/>
            <person name="Chan K.G."/>
        </authorList>
    </citation>
    <scope>NUCLEOTIDE SEQUENCE [LARGE SCALE GENOMIC DNA]</scope>
    <source>
        <strain evidence="1 2">AD001</strain>
    </source>
</reference>
<gene>
    <name evidence="1" type="ORF">RJ41_03725</name>
</gene>
<keyword evidence="2" id="KW-1185">Reference proteome</keyword>
<evidence type="ECO:0000313" key="2">
    <source>
        <dbReference type="Proteomes" id="UP000031197"/>
    </source>
</evidence>
<dbReference type="InterPro" id="IPR018790">
    <property type="entry name" value="DUF2358"/>
</dbReference>
<dbReference type="EMBL" id="JWLW01000005">
    <property type="protein sequence ID" value="KHT56470.1"/>
    <property type="molecule type" value="Genomic_DNA"/>
</dbReference>
<dbReference type="AlphaFoldDB" id="A0A0B3YNZ8"/>
<name>A0A0B3YNZ8_9ALTE</name>
<accession>A0A0B3YNZ8</accession>
<dbReference type="Proteomes" id="UP000031197">
    <property type="component" value="Unassembled WGS sequence"/>
</dbReference>
<dbReference type="InterPro" id="IPR032710">
    <property type="entry name" value="NTF2-like_dom_sf"/>
</dbReference>
<protein>
    <recommendedName>
        <fullName evidence="3">Transcriptional regulator</fullName>
    </recommendedName>
</protein>
<evidence type="ECO:0000313" key="1">
    <source>
        <dbReference type="EMBL" id="KHT56470.1"/>
    </source>
</evidence>
<dbReference type="RefSeq" id="WP_039217076.1">
    <property type="nucleotide sequence ID" value="NZ_JWLW01000005.1"/>
</dbReference>
<evidence type="ECO:0008006" key="3">
    <source>
        <dbReference type="Google" id="ProtNLM"/>
    </source>
</evidence>
<dbReference type="Pfam" id="PF10184">
    <property type="entry name" value="DUF2358"/>
    <property type="match status" value="1"/>
</dbReference>
<sequence length="147" mass="16661">MDVIARFCKIYTDICQISPVDLEKIYANDILFIDPITTHRGIGEVKNYFANLLTQAESCKFDIADIFICSQQISSCHSNVTHVVNWTMTLVLKDNAKKITLDGTTQLGVDGDIIIYHKDYYDLGEMVYEHVPILGFIIKKIKGKLAK</sequence>
<organism evidence="1 2">
    <name type="scientific">Alteromonas marina</name>
    <dbReference type="NCBI Taxonomy" id="203795"/>
    <lineage>
        <taxon>Bacteria</taxon>
        <taxon>Pseudomonadati</taxon>
        <taxon>Pseudomonadota</taxon>
        <taxon>Gammaproteobacteria</taxon>
        <taxon>Alteromonadales</taxon>
        <taxon>Alteromonadaceae</taxon>
        <taxon>Alteromonas/Salinimonas group</taxon>
        <taxon>Alteromonas</taxon>
    </lineage>
</organism>
<comment type="caution">
    <text evidence="1">The sequence shown here is derived from an EMBL/GenBank/DDBJ whole genome shotgun (WGS) entry which is preliminary data.</text>
</comment>
<dbReference type="OrthoDB" id="1115105at2"/>
<dbReference type="SUPFAM" id="SSF54427">
    <property type="entry name" value="NTF2-like"/>
    <property type="match status" value="1"/>
</dbReference>
<proteinExistence type="predicted"/>